<dbReference type="AlphaFoldDB" id="A0A382VNL7"/>
<evidence type="ECO:0000313" key="1">
    <source>
        <dbReference type="EMBL" id="SVD48149.1"/>
    </source>
</evidence>
<reference evidence="1" key="1">
    <citation type="submission" date="2018-05" db="EMBL/GenBank/DDBJ databases">
        <authorList>
            <person name="Lanie J.A."/>
            <person name="Ng W.-L."/>
            <person name="Kazmierczak K.M."/>
            <person name="Andrzejewski T.M."/>
            <person name="Davidsen T.M."/>
            <person name="Wayne K.J."/>
            <person name="Tettelin H."/>
            <person name="Glass J.I."/>
            <person name="Rusch D."/>
            <person name="Podicherti R."/>
            <person name="Tsui H.-C.T."/>
            <person name="Winkler M.E."/>
        </authorList>
    </citation>
    <scope>NUCLEOTIDE SEQUENCE</scope>
</reference>
<organism evidence="1">
    <name type="scientific">marine metagenome</name>
    <dbReference type="NCBI Taxonomy" id="408172"/>
    <lineage>
        <taxon>unclassified sequences</taxon>
        <taxon>metagenomes</taxon>
        <taxon>ecological metagenomes</taxon>
    </lineage>
</organism>
<feature type="non-terminal residue" evidence="1">
    <location>
        <position position="64"/>
    </location>
</feature>
<sequence>MGIYDDSKYKIKEDLEEVHEKQLLELGNPGTWGTGKQRLAIAGGARQAGIDAGLFEKPESDSND</sequence>
<dbReference type="EMBL" id="UINC01153430">
    <property type="protein sequence ID" value="SVD48149.1"/>
    <property type="molecule type" value="Genomic_DNA"/>
</dbReference>
<protein>
    <submittedName>
        <fullName evidence="1">Uncharacterized protein</fullName>
    </submittedName>
</protein>
<gene>
    <name evidence="1" type="ORF">METZ01_LOCUS401003</name>
</gene>
<name>A0A382VNL7_9ZZZZ</name>
<accession>A0A382VNL7</accession>
<proteinExistence type="predicted"/>